<dbReference type="GO" id="GO:0016740">
    <property type="term" value="F:transferase activity"/>
    <property type="evidence" value="ECO:0007669"/>
    <property type="project" value="UniProtKB-KW"/>
</dbReference>
<keyword evidence="2" id="KW-0808">Transferase</keyword>
<reference evidence="2 3" key="1">
    <citation type="submission" date="2018-03" db="EMBL/GenBank/DDBJ databases">
        <title>Whole genome sequencing of Histamine producing bacteria.</title>
        <authorList>
            <person name="Butler K."/>
        </authorList>
    </citation>
    <scope>NUCLEOTIDE SEQUENCE [LARGE SCALE GENOMIC DNA]</scope>
    <source>
        <strain evidence="2 3">DSM 16190</strain>
    </source>
</reference>
<evidence type="ECO:0000313" key="2">
    <source>
        <dbReference type="EMBL" id="PSW03904.1"/>
    </source>
</evidence>
<dbReference type="AlphaFoldDB" id="A0A2T3MVJ5"/>
<dbReference type="Pfam" id="PF00535">
    <property type="entry name" value="Glycos_transf_2"/>
    <property type="match status" value="1"/>
</dbReference>
<dbReference type="Proteomes" id="UP000240904">
    <property type="component" value="Unassembled WGS sequence"/>
</dbReference>
<protein>
    <submittedName>
        <fullName evidence="2">Glycosyl transferase</fullName>
    </submittedName>
</protein>
<name>A0A2T3MVJ5_9GAMM</name>
<accession>A0A2T3MVJ5</accession>
<comment type="caution">
    <text evidence="2">The sequence shown here is derived from an EMBL/GenBank/DDBJ whole genome shotgun (WGS) entry which is preliminary data.</text>
</comment>
<sequence>MRWDLFKLAVSIVTYKHNVDEIVTVVNKLADAVYNSENTCCQVNIVDNHGSFNGADFIKKVSHFDETIISFDYIANPDNNGYGFGNNLALEKSKESDYFLVLNPDAFLNVDALHKAISYMEANDECVLLAPKILSKIGVQESGVKEYPSILVLLARLINLKPLNALCHKSLENYEARSVFRAVEPIDVNIISGCFMLFKTTSLKCLGGFDTRFFMYFEDFDLSLRAQNIGRVIYHPDVIITHLGGGAGRKGLNHVRFFIQSMVKFFHKHGWKII</sequence>
<dbReference type="PANTHER" id="PTHR43179:SF10">
    <property type="entry name" value="GLYCOSYL TRANSFERASE"/>
    <property type="match status" value="1"/>
</dbReference>
<dbReference type="InterPro" id="IPR001173">
    <property type="entry name" value="Glyco_trans_2-like"/>
</dbReference>
<dbReference type="Gene3D" id="3.90.550.10">
    <property type="entry name" value="Spore Coat Polysaccharide Biosynthesis Protein SpsA, Chain A"/>
    <property type="match status" value="1"/>
</dbReference>
<dbReference type="InterPro" id="IPR029044">
    <property type="entry name" value="Nucleotide-diphossugar_trans"/>
</dbReference>
<gene>
    <name evidence="2" type="ORF">C9I89_16065</name>
</gene>
<organism evidence="2 3">
    <name type="scientific">Photobacterium lipolyticum</name>
    <dbReference type="NCBI Taxonomy" id="266810"/>
    <lineage>
        <taxon>Bacteria</taxon>
        <taxon>Pseudomonadati</taxon>
        <taxon>Pseudomonadota</taxon>
        <taxon>Gammaproteobacteria</taxon>
        <taxon>Vibrionales</taxon>
        <taxon>Vibrionaceae</taxon>
        <taxon>Photobacterium</taxon>
    </lineage>
</organism>
<evidence type="ECO:0000313" key="3">
    <source>
        <dbReference type="Proteomes" id="UP000240904"/>
    </source>
</evidence>
<keyword evidence="3" id="KW-1185">Reference proteome</keyword>
<dbReference type="SUPFAM" id="SSF53448">
    <property type="entry name" value="Nucleotide-diphospho-sugar transferases"/>
    <property type="match status" value="1"/>
</dbReference>
<evidence type="ECO:0000259" key="1">
    <source>
        <dbReference type="Pfam" id="PF00535"/>
    </source>
</evidence>
<dbReference type="EMBL" id="PYMC01000012">
    <property type="protein sequence ID" value="PSW03904.1"/>
    <property type="molecule type" value="Genomic_DNA"/>
</dbReference>
<proteinExistence type="predicted"/>
<dbReference type="PANTHER" id="PTHR43179">
    <property type="entry name" value="RHAMNOSYLTRANSFERASE WBBL"/>
    <property type="match status" value="1"/>
</dbReference>
<feature type="domain" description="Glycosyltransferase 2-like" evidence="1">
    <location>
        <begin position="14"/>
        <end position="132"/>
    </location>
</feature>